<feature type="signal peptide" evidence="1">
    <location>
        <begin position="1"/>
        <end position="22"/>
    </location>
</feature>
<organism evidence="2">
    <name type="scientific">Spodoptera frugiperda</name>
    <name type="common">Fall armyworm</name>
    <dbReference type="NCBI Taxonomy" id="7108"/>
    <lineage>
        <taxon>Eukaryota</taxon>
        <taxon>Metazoa</taxon>
        <taxon>Ecdysozoa</taxon>
        <taxon>Arthropoda</taxon>
        <taxon>Hexapoda</taxon>
        <taxon>Insecta</taxon>
        <taxon>Pterygota</taxon>
        <taxon>Neoptera</taxon>
        <taxon>Endopterygota</taxon>
        <taxon>Lepidoptera</taxon>
        <taxon>Glossata</taxon>
        <taxon>Ditrysia</taxon>
        <taxon>Noctuoidea</taxon>
        <taxon>Noctuidae</taxon>
        <taxon>Amphipyrinae</taxon>
        <taxon>Spodoptera</taxon>
    </lineage>
</organism>
<evidence type="ECO:0000313" key="2">
    <source>
        <dbReference type="EMBL" id="SOQ45295.1"/>
    </source>
</evidence>
<gene>
    <name evidence="2" type="ORF">SFRICE_021560</name>
</gene>
<feature type="chain" id="PRO_5013816576" evidence="1">
    <location>
        <begin position="23"/>
        <end position="310"/>
    </location>
</feature>
<dbReference type="EMBL" id="ODYU01004923">
    <property type="protein sequence ID" value="SOQ45295.1"/>
    <property type="molecule type" value="Genomic_DNA"/>
</dbReference>
<protein>
    <submittedName>
        <fullName evidence="2">SFRICE_021560</fullName>
    </submittedName>
</protein>
<dbReference type="AlphaFoldDB" id="A0A2H1VWU0"/>
<sequence length="310" mass="35142">MMMTTAWLVRWLGNWLCCFGSGCQVYVNLYVCKRTHDIGENPSAGQLPLNIYPTGIIQRHVFYPRWGRQRCTLLHVMLLYNVHPLFTTCVISPILRATTEIFFEKTNELPSSQSSLSPIPRQRKNSYPQNASNALVTPLVFRVSMGGGDCLPSGNKQNYKPVFFFFLEEENHQMTSPALGEARGSVRFVLTTNHPVFTSAFEPEPRYPHGVSLLPYTGHNSKHRAITEKFSNSQPSNTFPDPGIEPKTPCPAVALAITRPARQSYETCDYKMQFLLMEPEISCLAVAFATTWPTRQSQIRFYYNFLGQVA</sequence>
<keyword evidence="1" id="KW-0732">Signal</keyword>
<proteinExistence type="predicted"/>
<evidence type="ECO:0000256" key="1">
    <source>
        <dbReference type="SAM" id="SignalP"/>
    </source>
</evidence>
<reference evidence="2" key="1">
    <citation type="submission" date="2016-07" db="EMBL/GenBank/DDBJ databases">
        <authorList>
            <person name="Bretaudeau A."/>
        </authorList>
    </citation>
    <scope>NUCLEOTIDE SEQUENCE</scope>
    <source>
        <strain evidence="2">Rice</strain>
        <tissue evidence="2">Whole body</tissue>
    </source>
</reference>
<accession>A0A2H1VWU0</accession>
<name>A0A2H1VWU0_SPOFR</name>